<sequence>MTETVLCAKGTEKTWQQPYAVDWSLEGVAKCRLYGTYDEAAALTYLTSVTNLLTRGIVTLLAVERTRTYYREWNISQEHSETEASVFGILPQLRFRASYIFYFGCSSLLGVLIPHLLLNKRGGFDFAMLFVVQADLNAV</sequence>
<keyword evidence="1" id="KW-0812">Transmembrane</keyword>
<keyword evidence="1" id="KW-0472">Membrane</keyword>
<dbReference type="Proteomes" id="UP001221757">
    <property type="component" value="Unassembled WGS sequence"/>
</dbReference>
<comment type="caution">
    <text evidence="2">The sequence shown here is derived from an EMBL/GenBank/DDBJ whole genome shotgun (WGS) entry which is preliminary data.</text>
</comment>
<dbReference type="AlphaFoldDB" id="A0AAD7DRJ1"/>
<accession>A0AAD7DRJ1</accession>
<reference evidence="2" key="1">
    <citation type="submission" date="2023-03" db="EMBL/GenBank/DDBJ databases">
        <title>Massive genome expansion in bonnet fungi (Mycena s.s.) driven by repeated elements and novel gene families across ecological guilds.</title>
        <authorList>
            <consortium name="Lawrence Berkeley National Laboratory"/>
            <person name="Harder C.B."/>
            <person name="Miyauchi S."/>
            <person name="Viragh M."/>
            <person name="Kuo A."/>
            <person name="Thoen E."/>
            <person name="Andreopoulos B."/>
            <person name="Lu D."/>
            <person name="Skrede I."/>
            <person name="Drula E."/>
            <person name="Henrissat B."/>
            <person name="Morin E."/>
            <person name="Kohler A."/>
            <person name="Barry K."/>
            <person name="LaButti K."/>
            <person name="Morin E."/>
            <person name="Salamov A."/>
            <person name="Lipzen A."/>
            <person name="Mereny Z."/>
            <person name="Hegedus B."/>
            <person name="Baldrian P."/>
            <person name="Stursova M."/>
            <person name="Weitz H."/>
            <person name="Taylor A."/>
            <person name="Grigoriev I.V."/>
            <person name="Nagy L.G."/>
            <person name="Martin F."/>
            <person name="Kauserud H."/>
        </authorList>
    </citation>
    <scope>NUCLEOTIDE SEQUENCE</scope>
    <source>
        <strain evidence="2">CBHHK067</strain>
    </source>
</reference>
<proteinExistence type="predicted"/>
<dbReference type="EMBL" id="JARKIE010000027">
    <property type="protein sequence ID" value="KAJ7698069.1"/>
    <property type="molecule type" value="Genomic_DNA"/>
</dbReference>
<keyword evidence="1" id="KW-1133">Transmembrane helix</keyword>
<organism evidence="2 3">
    <name type="scientific">Mycena rosella</name>
    <name type="common">Pink bonnet</name>
    <name type="synonym">Agaricus rosellus</name>
    <dbReference type="NCBI Taxonomy" id="1033263"/>
    <lineage>
        <taxon>Eukaryota</taxon>
        <taxon>Fungi</taxon>
        <taxon>Dikarya</taxon>
        <taxon>Basidiomycota</taxon>
        <taxon>Agaricomycotina</taxon>
        <taxon>Agaricomycetes</taxon>
        <taxon>Agaricomycetidae</taxon>
        <taxon>Agaricales</taxon>
        <taxon>Marasmiineae</taxon>
        <taxon>Mycenaceae</taxon>
        <taxon>Mycena</taxon>
    </lineage>
</organism>
<name>A0AAD7DRJ1_MYCRO</name>
<evidence type="ECO:0000313" key="2">
    <source>
        <dbReference type="EMBL" id="KAJ7698069.1"/>
    </source>
</evidence>
<evidence type="ECO:0000256" key="1">
    <source>
        <dbReference type="SAM" id="Phobius"/>
    </source>
</evidence>
<feature type="transmembrane region" description="Helical" evidence="1">
    <location>
        <begin position="99"/>
        <end position="118"/>
    </location>
</feature>
<gene>
    <name evidence="2" type="ORF">B0H17DRAFT_1129998</name>
</gene>
<keyword evidence="3" id="KW-1185">Reference proteome</keyword>
<protein>
    <submittedName>
        <fullName evidence="2">Uncharacterized protein</fullName>
    </submittedName>
</protein>
<evidence type="ECO:0000313" key="3">
    <source>
        <dbReference type="Proteomes" id="UP001221757"/>
    </source>
</evidence>